<dbReference type="InterPro" id="IPR002123">
    <property type="entry name" value="Plipid/glycerol_acylTrfase"/>
</dbReference>
<dbReference type="SMART" id="SM00563">
    <property type="entry name" value="PlsC"/>
    <property type="match status" value="1"/>
</dbReference>
<dbReference type="GO" id="GO:0005783">
    <property type="term" value="C:endoplasmic reticulum"/>
    <property type="evidence" value="ECO:0007669"/>
    <property type="project" value="TreeGrafter"/>
</dbReference>
<reference evidence="4" key="2">
    <citation type="submission" date="2015-01" db="EMBL/GenBank/DDBJ databases">
        <title>Evolutionary Origins and Diversification of the Mycorrhizal Mutualists.</title>
        <authorList>
            <consortium name="DOE Joint Genome Institute"/>
            <consortium name="Mycorrhizal Genomics Consortium"/>
            <person name="Kohler A."/>
            <person name="Kuo A."/>
            <person name="Nagy L.G."/>
            <person name="Floudas D."/>
            <person name="Copeland A."/>
            <person name="Barry K.W."/>
            <person name="Cichocki N."/>
            <person name="Veneault-Fourrey C."/>
            <person name="LaButti K."/>
            <person name="Lindquist E.A."/>
            <person name="Lipzen A."/>
            <person name="Lundell T."/>
            <person name="Morin E."/>
            <person name="Murat C."/>
            <person name="Riley R."/>
            <person name="Ohm R."/>
            <person name="Sun H."/>
            <person name="Tunlid A."/>
            <person name="Henrissat B."/>
            <person name="Grigoriev I.V."/>
            <person name="Hibbett D.S."/>
            <person name="Martin F."/>
        </authorList>
    </citation>
    <scope>NUCLEOTIDE SEQUENCE [LARGE SCALE GENOMIC DNA]</scope>
    <source>
        <strain evidence="4">Foug A</strain>
    </source>
</reference>
<accession>A0A0C3E2X6</accession>
<name>A0A0C3E2X6_9AGAM</name>
<dbReference type="STRING" id="1036808.A0A0C3E2X6"/>
<evidence type="ECO:0000313" key="4">
    <source>
        <dbReference type="Proteomes" id="UP000053989"/>
    </source>
</evidence>
<evidence type="ECO:0000259" key="2">
    <source>
        <dbReference type="SMART" id="SM00563"/>
    </source>
</evidence>
<proteinExistence type="predicted"/>
<reference evidence="3 4" key="1">
    <citation type="submission" date="2014-04" db="EMBL/GenBank/DDBJ databases">
        <authorList>
            <consortium name="DOE Joint Genome Institute"/>
            <person name="Kuo A."/>
            <person name="Kohler A."/>
            <person name="Nagy L.G."/>
            <person name="Floudas D."/>
            <person name="Copeland A."/>
            <person name="Barry K.W."/>
            <person name="Cichocki N."/>
            <person name="Veneault-Fourrey C."/>
            <person name="LaButti K."/>
            <person name="Lindquist E.A."/>
            <person name="Lipzen A."/>
            <person name="Lundell T."/>
            <person name="Morin E."/>
            <person name="Murat C."/>
            <person name="Sun H."/>
            <person name="Tunlid A."/>
            <person name="Henrissat B."/>
            <person name="Grigoriev I.V."/>
            <person name="Hibbett D.S."/>
            <person name="Martin F."/>
            <person name="Nordberg H.P."/>
            <person name="Cantor M.N."/>
            <person name="Hua S.X."/>
        </authorList>
    </citation>
    <scope>NUCLEOTIDE SEQUENCE [LARGE SCALE GENOMIC DNA]</scope>
    <source>
        <strain evidence="3 4">Foug A</strain>
    </source>
</reference>
<evidence type="ECO:0000313" key="3">
    <source>
        <dbReference type="EMBL" id="KIM67125.1"/>
    </source>
</evidence>
<keyword evidence="4" id="KW-1185">Reference proteome</keyword>
<feature type="domain" description="Phospholipid/glycerol acyltransferase" evidence="2">
    <location>
        <begin position="125"/>
        <end position="251"/>
    </location>
</feature>
<dbReference type="PANTHER" id="PTHR10983:SF16">
    <property type="entry name" value="LYSOCARDIOLIPIN ACYLTRANSFERASE 1"/>
    <property type="match status" value="1"/>
</dbReference>
<dbReference type="HOGENOM" id="CLU_041844_3_1_1"/>
<organism evidence="3 4">
    <name type="scientific">Scleroderma citrinum Foug A</name>
    <dbReference type="NCBI Taxonomy" id="1036808"/>
    <lineage>
        <taxon>Eukaryota</taxon>
        <taxon>Fungi</taxon>
        <taxon>Dikarya</taxon>
        <taxon>Basidiomycota</taxon>
        <taxon>Agaricomycotina</taxon>
        <taxon>Agaricomycetes</taxon>
        <taxon>Agaricomycetidae</taxon>
        <taxon>Boletales</taxon>
        <taxon>Sclerodermatineae</taxon>
        <taxon>Sclerodermataceae</taxon>
        <taxon>Scleroderma</taxon>
    </lineage>
</organism>
<dbReference type="AlphaFoldDB" id="A0A0C3E2X6"/>
<dbReference type="SUPFAM" id="SSF69593">
    <property type="entry name" value="Glycerol-3-phosphate (1)-acyltransferase"/>
    <property type="match status" value="1"/>
</dbReference>
<dbReference type="GO" id="GO:0016746">
    <property type="term" value="F:acyltransferase activity"/>
    <property type="evidence" value="ECO:0007669"/>
    <property type="project" value="InterPro"/>
</dbReference>
<sequence length="415" mass="47610">MDGHHSLPIHARPPRTWRQWLNGALFYLSFITGFTVIHAFQLLFLLPLKLIPGRWAGVTYDHGIRYTKGSFAILLNLMNQWFAPTTFSITFETHGRGKFSPEEIQQIVERDPSGKVVALHLPSKSVIISNHQAYCDWWYVWCLTYFMKAHRDVFITLKKSLKWIPILGPGMQMFRFIFLARSWASDQAQLDKKLPKLGQKAEQEDDPFAFVLFPEGTLVSRETRPISRRYAEKIGVPDLNNLLLPRSTGLHYCLRSLAPRLPMLKLLDITITYPGVPPRRYGQSYYTLRSIFCDRVPPPVIHMHLRIFDVAKQVPIEGAIIANGSFDPNVVGSSASEGDKANFDVWLRELWTCKDRFMTEFLEGDESKVSRSEPIEIPLELRSPTETLAAYCFFAPVIAPYVLEKLAKLFLSDFS</sequence>
<dbReference type="InParanoid" id="A0A0C3E2X6"/>
<keyword evidence="1" id="KW-0472">Membrane</keyword>
<gene>
    <name evidence="3" type="ORF">SCLCIDRAFT_14246</name>
</gene>
<dbReference type="Pfam" id="PF01553">
    <property type="entry name" value="Acyltransferase"/>
    <property type="match status" value="1"/>
</dbReference>
<dbReference type="EMBL" id="KN822014">
    <property type="protein sequence ID" value="KIM67125.1"/>
    <property type="molecule type" value="Genomic_DNA"/>
</dbReference>
<dbReference type="FunCoup" id="A0A0C3E2X6">
    <property type="interactions" value="328"/>
</dbReference>
<dbReference type="Proteomes" id="UP000053989">
    <property type="component" value="Unassembled WGS sequence"/>
</dbReference>
<dbReference type="CDD" id="cd07990">
    <property type="entry name" value="LPLAT_LCLAT1-like"/>
    <property type="match status" value="1"/>
</dbReference>
<evidence type="ECO:0000256" key="1">
    <source>
        <dbReference type="SAM" id="Phobius"/>
    </source>
</evidence>
<dbReference type="GO" id="GO:0036149">
    <property type="term" value="P:phosphatidylinositol acyl-chain remodeling"/>
    <property type="evidence" value="ECO:0007669"/>
    <property type="project" value="TreeGrafter"/>
</dbReference>
<protein>
    <recommendedName>
        <fullName evidence="2">Phospholipid/glycerol acyltransferase domain-containing protein</fullName>
    </recommendedName>
</protein>
<keyword evidence="1" id="KW-0812">Transmembrane</keyword>
<dbReference type="OrthoDB" id="189226at2759"/>
<dbReference type="PANTHER" id="PTHR10983">
    <property type="entry name" value="1-ACYLGLYCEROL-3-PHOSPHATE ACYLTRANSFERASE-RELATED"/>
    <property type="match status" value="1"/>
</dbReference>
<keyword evidence="1" id="KW-1133">Transmembrane helix</keyword>
<feature type="transmembrane region" description="Helical" evidence="1">
    <location>
        <begin position="24"/>
        <end position="46"/>
    </location>
</feature>